<keyword evidence="3 6" id="KW-1133">Transmembrane helix</keyword>
<dbReference type="GO" id="GO:0043495">
    <property type="term" value="F:protein-membrane adaptor activity"/>
    <property type="evidence" value="ECO:0007669"/>
    <property type="project" value="TreeGrafter"/>
</dbReference>
<dbReference type="EMBL" id="GECZ01014460">
    <property type="protein sequence ID" value="JAS55309.1"/>
    <property type="molecule type" value="Transcribed_RNA"/>
</dbReference>
<dbReference type="EMBL" id="GECZ01003734">
    <property type="protein sequence ID" value="JAS66035.1"/>
    <property type="molecule type" value="Transcribed_RNA"/>
</dbReference>
<dbReference type="EMBL" id="GECZ01024395">
    <property type="protein sequence ID" value="JAS45374.1"/>
    <property type="molecule type" value="Transcribed_RNA"/>
</dbReference>
<dbReference type="PANTHER" id="PTHR12911">
    <property type="entry name" value="SAD1/UNC-84-LIKE PROTEIN-RELATED"/>
    <property type="match status" value="1"/>
</dbReference>
<organism evidence="10">
    <name type="scientific">Cuerna arida</name>
    <dbReference type="NCBI Taxonomy" id="1464854"/>
    <lineage>
        <taxon>Eukaryota</taxon>
        <taxon>Metazoa</taxon>
        <taxon>Ecdysozoa</taxon>
        <taxon>Arthropoda</taxon>
        <taxon>Hexapoda</taxon>
        <taxon>Insecta</taxon>
        <taxon>Pterygota</taxon>
        <taxon>Neoptera</taxon>
        <taxon>Paraneoptera</taxon>
        <taxon>Hemiptera</taxon>
        <taxon>Auchenorrhyncha</taxon>
        <taxon>Membracoidea</taxon>
        <taxon>Cicadellidae</taxon>
        <taxon>Cicadellinae</taxon>
        <taxon>Proconiini</taxon>
        <taxon>Cuerna</taxon>
    </lineage>
</organism>
<evidence type="ECO:0000313" key="14">
    <source>
        <dbReference type="EMBL" id="JAS49620.1"/>
    </source>
</evidence>
<evidence type="ECO:0000256" key="2">
    <source>
        <dbReference type="ARBA" id="ARBA00022692"/>
    </source>
</evidence>
<dbReference type="EMBL" id="GECZ01024466">
    <property type="protein sequence ID" value="JAS45303.1"/>
    <property type="molecule type" value="Transcribed_RNA"/>
</dbReference>
<dbReference type="Gene3D" id="2.60.120.260">
    <property type="entry name" value="Galactose-binding domain-like"/>
    <property type="match status" value="1"/>
</dbReference>
<evidence type="ECO:0000313" key="10">
    <source>
        <dbReference type="EMBL" id="JAS42580.1"/>
    </source>
</evidence>
<dbReference type="EMBL" id="GECZ01009678">
    <property type="protein sequence ID" value="JAS60091.1"/>
    <property type="molecule type" value="Transcribed_RNA"/>
</dbReference>
<evidence type="ECO:0000256" key="1">
    <source>
        <dbReference type="ARBA" id="ARBA00004370"/>
    </source>
</evidence>
<feature type="compositionally biased region" description="Low complexity" evidence="5">
    <location>
        <begin position="1"/>
        <end position="15"/>
    </location>
</feature>
<evidence type="ECO:0000313" key="12">
    <source>
        <dbReference type="EMBL" id="JAS45374.1"/>
    </source>
</evidence>
<name>A0A1B6EXI7_9HEMI</name>
<dbReference type="Pfam" id="PF07738">
    <property type="entry name" value="Sad1_UNC"/>
    <property type="match status" value="1"/>
</dbReference>
<evidence type="ECO:0000313" key="11">
    <source>
        <dbReference type="EMBL" id="JAS45303.1"/>
    </source>
</evidence>
<evidence type="ECO:0000313" key="17">
    <source>
        <dbReference type="EMBL" id="JAS55309.1"/>
    </source>
</evidence>
<reference evidence="10" key="1">
    <citation type="submission" date="2015-11" db="EMBL/GenBank/DDBJ databases">
        <title>De novo transcriptome assembly of four potential Pierce s Disease insect vectors from Arizona vineyards.</title>
        <authorList>
            <person name="Tassone E.E."/>
        </authorList>
    </citation>
    <scope>NUCLEOTIDE SEQUENCE</scope>
</reference>
<dbReference type="GO" id="GO:0034993">
    <property type="term" value="C:meiotic nuclear membrane microtubule tethering complex"/>
    <property type="evidence" value="ECO:0007669"/>
    <property type="project" value="TreeGrafter"/>
</dbReference>
<dbReference type="EMBL" id="GECZ01027189">
    <property type="protein sequence ID" value="JAS42580.1"/>
    <property type="molecule type" value="Transcribed_RNA"/>
</dbReference>
<evidence type="ECO:0000256" key="3">
    <source>
        <dbReference type="ARBA" id="ARBA00022989"/>
    </source>
</evidence>
<sequence length="426" mass="48269">MSSRRSTHQTQSQTRALSPNRSSRRKYQIAETSQETSVQVELSGARRSAKLTHPTPITSYSEGRSAFTCLPRHQLLCARRSSKLTHPTPIISYTEDDELYKQWGFPCPRKKDRLHVPVPNGEQQKMKEDYQKPVLKDSHRVNWQSVKYIAALISLIVVSGFLGAFCYAYIEYHYFQDNRCVFSNHHSMDVVMKDDRFTHLDMKIQKMSSCVAELAENINALQGKINKPPEIETKVVTIPPRGIWEELFTSEPDLASAGNFGCVLATPGTTSHIEAASLSVFGWLSFNIHLPHYPPQTTIQGLILEVGDCWAFKGQQGRLVLGLIRPSLLSSVSISHIPFTLSPSGDIISAPKLFQVLVHRSEDLENGITVGEFEYNKAGPWRQMFNLNTDGEEMFDIVEFRFLSNHGHPNYTCVYRVHVHGKMLFT</sequence>
<evidence type="ECO:0000313" key="19">
    <source>
        <dbReference type="EMBL" id="JAS60091.1"/>
    </source>
</evidence>
<dbReference type="AlphaFoldDB" id="A0A1B6EXI7"/>
<protein>
    <recommendedName>
        <fullName evidence="7">SUN domain-containing protein</fullName>
    </recommendedName>
</protein>
<dbReference type="PROSITE" id="PS51469">
    <property type="entry name" value="SUN"/>
    <property type="match status" value="1"/>
</dbReference>
<feature type="region of interest" description="Disordered" evidence="5">
    <location>
        <begin position="1"/>
        <end position="57"/>
    </location>
</feature>
<evidence type="ECO:0000259" key="7">
    <source>
        <dbReference type="PROSITE" id="PS51469"/>
    </source>
</evidence>
<dbReference type="EMBL" id="GECZ01011554">
    <property type="protein sequence ID" value="JAS58215.1"/>
    <property type="molecule type" value="Transcribed_RNA"/>
</dbReference>
<dbReference type="InterPro" id="IPR045119">
    <property type="entry name" value="SUN1-5"/>
</dbReference>
<evidence type="ECO:0000313" key="20">
    <source>
        <dbReference type="EMBL" id="JAS66035.1"/>
    </source>
</evidence>
<evidence type="ECO:0000313" key="16">
    <source>
        <dbReference type="EMBL" id="JAS53681.1"/>
    </source>
</evidence>
<evidence type="ECO:0000313" key="18">
    <source>
        <dbReference type="EMBL" id="JAS58215.1"/>
    </source>
</evidence>
<keyword evidence="4 6" id="KW-0472">Membrane</keyword>
<dbReference type="EMBL" id="GECZ01030967">
    <property type="protein sequence ID" value="JAS38802.1"/>
    <property type="molecule type" value="Transcribed_RNA"/>
</dbReference>
<dbReference type="EMBL" id="GECZ01018612">
    <property type="protein sequence ID" value="JAS51157.1"/>
    <property type="molecule type" value="Transcribed_RNA"/>
</dbReference>
<comment type="subcellular location">
    <subcellularLocation>
        <location evidence="1">Membrane</location>
    </subcellularLocation>
</comment>
<dbReference type="InterPro" id="IPR012919">
    <property type="entry name" value="SUN_dom"/>
</dbReference>
<dbReference type="EMBL" id="GECZ01020235">
    <property type="protein sequence ID" value="JAS49534.1"/>
    <property type="molecule type" value="Transcribed_RNA"/>
</dbReference>
<dbReference type="EMBL" id="GECZ01028167">
    <property type="protein sequence ID" value="JAS41602.1"/>
    <property type="molecule type" value="Transcribed_RNA"/>
</dbReference>
<evidence type="ECO:0000313" key="8">
    <source>
        <dbReference type="EMBL" id="JAS38802.1"/>
    </source>
</evidence>
<evidence type="ECO:0000313" key="15">
    <source>
        <dbReference type="EMBL" id="JAS51157.1"/>
    </source>
</evidence>
<evidence type="ECO:0000313" key="13">
    <source>
        <dbReference type="EMBL" id="JAS49534.1"/>
    </source>
</evidence>
<dbReference type="EMBL" id="GECZ01020149">
    <property type="protein sequence ID" value="JAS49620.1"/>
    <property type="molecule type" value="Transcribed_RNA"/>
</dbReference>
<evidence type="ECO:0000256" key="6">
    <source>
        <dbReference type="SAM" id="Phobius"/>
    </source>
</evidence>
<feature type="compositionally biased region" description="Polar residues" evidence="5">
    <location>
        <begin position="30"/>
        <end position="40"/>
    </location>
</feature>
<evidence type="ECO:0000256" key="5">
    <source>
        <dbReference type="SAM" id="MobiDB-lite"/>
    </source>
</evidence>
<gene>
    <name evidence="10" type="ORF">g.40293</name>
    <name evidence="20" type="ORF">g.40295</name>
    <name evidence="8" type="ORF">g.40297</name>
    <name evidence="17" type="ORF">g.40299</name>
    <name evidence="19" type="ORF">g.40301</name>
    <name evidence="13" type="ORF">g.40303</name>
    <name evidence="14" type="ORF">g.40305</name>
    <name evidence="18" type="ORF">g.40307</name>
    <name evidence="16" type="ORF">g.40309</name>
    <name evidence="9" type="ORF">g.40311</name>
    <name evidence="12" type="ORF">g.40313</name>
    <name evidence="11" type="ORF">g.40315</name>
    <name evidence="15" type="ORF">g.40317</name>
</gene>
<accession>A0A1B6EXI7</accession>
<evidence type="ECO:0000256" key="4">
    <source>
        <dbReference type="ARBA" id="ARBA00023136"/>
    </source>
</evidence>
<evidence type="ECO:0000313" key="9">
    <source>
        <dbReference type="EMBL" id="JAS41602.1"/>
    </source>
</evidence>
<feature type="transmembrane region" description="Helical" evidence="6">
    <location>
        <begin position="148"/>
        <end position="170"/>
    </location>
</feature>
<keyword evidence="2 6" id="KW-0812">Transmembrane</keyword>
<feature type="domain" description="SUN" evidence="7">
    <location>
        <begin position="259"/>
        <end position="424"/>
    </location>
</feature>
<dbReference type="PANTHER" id="PTHR12911:SF8">
    <property type="entry name" value="KLAROID PROTEIN-RELATED"/>
    <property type="match status" value="1"/>
</dbReference>
<proteinExistence type="predicted"/>
<dbReference type="EMBL" id="GECZ01016088">
    <property type="protein sequence ID" value="JAS53681.1"/>
    <property type="molecule type" value="Transcribed_RNA"/>
</dbReference>